<dbReference type="Pfam" id="PF01547">
    <property type="entry name" value="SBP_bac_1"/>
    <property type="match status" value="1"/>
</dbReference>
<organism evidence="5 6">
    <name type="scientific">Paenibacillus thalictri</name>
    <dbReference type="NCBI Taxonomy" id="2527873"/>
    <lineage>
        <taxon>Bacteria</taxon>
        <taxon>Bacillati</taxon>
        <taxon>Bacillota</taxon>
        <taxon>Bacilli</taxon>
        <taxon>Bacillales</taxon>
        <taxon>Paenibacillaceae</taxon>
        <taxon>Paenibacillus</taxon>
    </lineage>
</organism>
<dbReference type="AlphaFoldDB" id="A0A4V2J4A1"/>
<sequence length="436" mass="47542">MRAAQKWTAGVLALSLGVVAGCSGGSSPAEAPKAGGESASKQVAAPSTTPAAGGKQVKIEYFQMKSEMVDTVNGLIKDFQSKNPNITVEQNNVPNPENIWMMRVSTDDAPPIFTHYPHNPVFQQMAKDGRVVDMTGTPFMANVQPAIADVSKINGKNYAVPIAVATLGVHYNVDIFNKLGLKIPQTYDELIQTAEKIKAAGITPIYFYDKDWNAIRQEVVSKMGLMLPDVENFLDSVMKGKAHITDNPNFKPFAQKLYDLRKYAQKDNLGTGYDDALREFANGKAAMLYTGIWAVKTIKQSNPNLNFAMFPLPAEKAENTKAQVSVDTAIGLPAKGKNQDEAKKFLEYMSSKEVVQKYVDAGGYPAAIQGVTNNTKEINSLNDLIVAGKVFPTIERVWPTGVNGDVGKATQEMLATGDIDGYLKKLDTIFYNKLNQ</sequence>
<keyword evidence="6" id="KW-1185">Reference proteome</keyword>
<dbReference type="InterPro" id="IPR006059">
    <property type="entry name" value="SBP"/>
</dbReference>
<dbReference type="InterPro" id="IPR050490">
    <property type="entry name" value="Bact_solute-bd_prot1"/>
</dbReference>
<evidence type="ECO:0000313" key="6">
    <source>
        <dbReference type="Proteomes" id="UP000293142"/>
    </source>
</evidence>
<keyword evidence="2" id="KW-0813">Transport</keyword>
<evidence type="ECO:0000256" key="2">
    <source>
        <dbReference type="ARBA" id="ARBA00022448"/>
    </source>
</evidence>
<evidence type="ECO:0000256" key="3">
    <source>
        <dbReference type="SAM" id="MobiDB-lite"/>
    </source>
</evidence>
<dbReference type="PROSITE" id="PS51257">
    <property type="entry name" value="PROKAR_LIPOPROTEIN"/>
    <property type="match status" value="1"/>
</dbReference>
<name>A0A4V2J4A1_9BACL</name>
<comment type="similarity">
    <text evidence="1">Belongs to the bacterial solute-binding protein 1 family.</text>
</comment>
<feature type="signal peptide" evidence="4">
    <location>
        <begin position="1"/>
        <end position="20"/>
    </location>
</feature>
<feature type="chain" id="PRO_5038471471" evidence="4">
    <location>
        <begin position="21"/>
        <end position="436"/>
    </location>
</feature>
<dbReference type="PANTHER" id="PTHR43649">
    <property type="entry name" value="ARABINOSE-BINDING PROTEIN-RELATED"/>
    <property type="match status" value="1"/>
</dbReference>
<comment type="caution">
    <text evidence="5">The sequence shown here is derived from an EMBL/GenBank/DDBJ whole genome shotgun (WGS) entry which is preliminary data.</text>
</comment>
<evidence type="ECO:0000256" key="1">
    <source>
        <dbReference type="ARBA" id="ARBA00008520"/>
    </source>
</evidence>
<protein>
    <submittedName>
        <fullName evidence="5">Extracellular solute-binding protein</fullName>
    </submittedName>
</protein>
<proteinExistence type="inferred from homology"/>
<reference evidence="5 6" key="1">
    <citation type="submission" date="2019-02" db="EMBL/GenBank/DDBJ databases">
        <title>Paenibacillus sp. nov., isolated from surface-sterilized tissue of Thalictrum simplex L.</title>
        <authorList>
            <person name="Tuo L."/>
        </authorList>
    </citation>
    <scope>NUCLEOTIDE SEQUENCE [LARGE SCALE GENOMIC DNA]</scope>
    <source>
        <strain evidence="5 6">N2SHLJ1</strain>
    </source>
</reference>
<keyword evidence="4" id="KW-0732">Signal</keyword>
<dbReference type="Proteomes" id="UP000293142">
    <property type="component" value="Unassembled WGS sequence"/>
</dbReference>
<dbReference type="OrthoDB" id="9798191at2"/>
<dbReference type="Gene3D" id="3.40.190.10">
    <property type="entry name" value="Periplasmic binding protein-like II"/>
    <property type="match status" value="2"/>
</dbReference>
<feature type="compositionally biased region" description="Polar residues" evidence="3">
    <location>
        <begin position="39"/>
        <end position="50"/>
    </location>
</feature>
<feature type="region of interest" description="Disordered" evidence="3">
    <location>
        <begin position="25"/>
        <end position="51"/>
    </location>
</feature>
<dbReference type="EMBL" id="SIRE01000009">
    <property type="protein sequence ID" value="TBL78651.1"/>
    <property type="molecule type" value="Genomic_DNA"/>
</dbReference>
<accession>A0A4V2J4A1</accession>
<evidence type="ECO:0000256" key="4">
    <source>
        <dbReference type="SAM" id="SignalP"/>
    </source>
</evidence>
<dbReference type="RefSeq" id="WP_131014007.1">
    <property type="nucleotide sequence ID" value="NZ_SIRE01000009.1"/>
</dbReference>
<dbReference type="SUPFAM" id="SSF53850">
    <property type="entry name" value="Periplasmic binding protein-like II"/>
    <property type="match status" value="1"/>
</dbReference>
<gene>
    <name evidence="5" type="ORF">EYB31_14235</name>
</gene>
<evidence type="ECO:0000313" key="5">
    <source>
        <dbReference type="EMBL" id="TBL78651.1"/>
    </source>
</evidence>
<dbReference type="PANTHER" id="PTHR43649:SF29">
    <property type="entry name" value="OSMOPROTECTIVE COMPOUNDS-BINDING PROTEIN GGTB"/>
    <property type="match status" value="1"/>
</dbReference>